<dbReference type="CDD" id="cd22744">
    <property type="entry name" value="OTU"/>
    <property type="match status" value="1"/>
</dbReference>
<feature type="compositionally biased region" description="Polar residues" evidence="1">
    <location>
        <begin position="537"/>
        <end position="546"/>
    </location>
</feature>
<organism evidence="3 4">
    <name type="scientific">Parasitella parasitica</name>
    <dbReference type="NCBI Taxonomy" id="35722"/>
    <lineage>
        <taxon>Eukaryota</taxon>
        <taxon>Fungi</taxon>
        <taxon>Fungi incertae sedis</taxon>
        <taxon>Mucoromycota</taxon>
        <taxon>Mucoromycotina</taxon>
        <taxon>Mucoromycetes</taxon>
        <taxon>Mucorales</taxon>
        <taxon>Mucorineae</taxon>
        <taxon>Mucoraceae</taxon>
        <taxon>Parasitella</taxon>
    </lineage>
</organism>
<protein>
    <recommendedName>
        <fullName evidence="2">MULE transposase domain-containing protein</fullName>
    </recommendedName>
</protein>
<dbReference type="PANTHER" id="PTHR47718:SF10">
    <property type="entry name" value="PROTEIN FAR1-RELATED SEQUENCE"/>
    <property type="match status" value="1"/>
</dbReference>
<feature type="region of interest" description="Disordered" evidence="1">
    <location>
        <begin position="517"/>
        <end position="546"/>
    </location>
</feature>
<evidence type="ECO:0000259" key="2">
    <source>
        <dbReference type="Pfam" id="PF10551"/>
    </source>
</evidence>
<dbReference type="PANTHER" id="PTHR47718">
    <property type="entry name" value="OS01G0519700 PROTEIN"/>
    <property type="match status" value="1"/>
</dbReference>
<accession>A0A0B7NQI4</accession>
<feature type="domain" description="MULE transposase" evidence="2">
    <location>
        <begin position="211"/>
        <end position="305"/>
    </location>
</feature>
<evidence type="ECO:0000313" key="4">
    <source>
        <dbReference type="Proteomes" id="UP000054107"/>
    </source>
</evidence>
<evidence type="ECO:0000313" key="3">
    <source>
        <dbReference type="EMBL" id="CEP19712.1"/>
    </source>
</evidence>
<feature type="region of interest" description="Disordered" evidence="1">
    <location>
        <begin position="32"/>
        <end position="51"/>
    </location>
</feature>
<dbReference type="AlphaFoldDB" id="A0A0B7NQI4"/>
<dbReference type="InterPro" id="IPR018289">
    <property type="entry name" value="MULE_transposase_dom"/>
</dbReference>
<sequence length="831" mass="95768">MPSIVDLYNCFEDDESELKYWKEVAVMELDESSLAQEQTKEAKEQELEDEDLMKFEEDIHKEVEKFDSPQKNSNIAEEGQQLTDVGSPDNLGPFATIEMAEKELFSFADRCHFGIRTLTSNYDPPADKRAKEKTKKNATYACLFSGKPVLKRFVPKSDQKAHRNTESQRSHCPFEVYIGRKQGKTFYIKLECLFVLKNDLMSIYDRFDTALVMDATYKTNRFGLPLVQVCGITNENKTFVLCQAFLRNEKVEKYEWFLRQMKKHCFINNMPVTISTDKDVSLLNVLRTELPEVKHLLCRWHISKNILGHIPRFFPGLEGNSVTHILQGWNRVVSSRTEEVFESNIETFVSAWTDEFTHLGTTSSSRIEGAHAILKRHLKSSTGDLGYVFNLIDTVLKQQHTEIMVLNILSSDPKSKLAPCTGVFTKTLGIPCTHLMKLKLLDPESPSLTKEEFHRQWWITETSLESDDKEHEGDPFSEESIQRMKEMYTSIPPFEQVIVRNLLESIKTGRLPYSLRDPAVVQSKGRPKGAGNRKQDTSLSTTQRNSSQFEYAEMQIKKENSGLKRKTTANQEFERHTKSKQDIDGSEDDKKSFFGAFYNESEYGPLLPKDYYEISSKIEDSYYDAIINIDRNGFYGFRALAHQLFDNQDEFLRVKLAMRDNLIDVKDTYKDAFPFFDVDQLERIVTHGISNQKGDKNVFLEKPFGCGVDYWFLAPECAQLAACTFNRPVCVYYTGESITYLPILPPQKLKPVVAPLLIHIVQTNGGSKPNHWVTLRTKKSIKMKWPVIDPKRSDILSLLNRPADLRFWMSNLSFYKPEIDSDVEKIELLIN</sequence>
<dbReference type="STRING" id="35722.A0A0B7NQI4"/>
<dbReference type="EMBL" id="LN734065">
    <property type="protein sequence ID" value="CEP19712.1"/>
    <property type="molecule type" value="Genomic_DNA"/>
</dbReference>
<evidence type="ECO:0000256" key="1">
    <source>
        <dbReference type="SAM" id="MobiDB-lite"/>
    </source>
</evidence>
<proteinExistence type="predicted"/>
<feature type="compositionally biased region" description="Basic and acidic residues" evidence="1">
    <location>
        <begin position="572"/>
        <end position="586"/>
    </location>
</feature>
<reference evidence="3 4" key="1">
    <citation type="submission" date="2014-09" db="EMBL/GenBank/DDBJ databases">
        <authorList>
            <person name="Ellenberger Sabrina"/>
        </authorList>
    </citation>
    <scope>NUCLEOTIDE SEQUENCE [LARGE SCALE GENOMIC DNA]</scope>
    <source>
        <strain evidence="3 4">CBS 412.66</strain>
    </source>
</reference>
<gene>
    <name evidence="3" type="primary">PARPA_14028.1 scaffold 47516</name>
</gene>
<keyword evidence="4" id="KW-1185">Reference proteome</keyword>
<feature type="region of interest" description="Disordered" evidence="1">
    <location>
        <begin position="561"/>
        <end position="586"/>
    </location>
</feature>
<dbReference type="Proteomes" id="UP000054107">
    <property type="component" value="Unassembled WGS sequence"/>
</dbReference>
<name>A0A0B7NQI4_9FUNG</name>
<dbReference type="OrthoDB" id="2379842at2759"/>
<dbReference type="Pfam" id="PF10551">
    <property type="entry name" value="MULE"/>
    <property type="match status" value="1"/>
</dbReference>